<sequence>MIHRAAAAYVAICSAALAQLPAIAASDPFTPTYAVLDYEGLSGWSADDQQAALNVFLNTCGDMKDADWQAICHLARDSTDHARTFFEMFFAPVLIQDGTPAVFTGYYEPELDGSNTPSRRFRYPVYAMPPEMESGTPWLTRREIEETGILAGRGLEIAWVDDPVELLFLQIQGSGRIRLPDGNHIRLGYAGNNGQDYSSIGQEMVRREIYEPHQVSAKVIGNWVKRNPVEGVELLRHNANYVFFRVLEDVPPDAGPKGAMNRSITPGRSLAIDPAFIPLGAPVWIEKKGFRGMRRLMIAQDTGSAIKGPQRADVFMGTGEGAGREAGRMKDAGRLIVLMPIQRAYAMLIEDIQ</sequence>
<gene>
    <name evidence="8" type="ORF">F3W81_15070</name>
</gene>
<evidence type="ECO:0000259" key="7">
    <source>
        <dbReference type="SMART" id="SM00925"/>
    </source>
</evidence>
<dbReference type="PIRSF" id="PIRSF019422">
    <property type="entry name" value="MltA"/>
    <property type="match status" value="1"/>
</dbReference>
<dbReference type="Pfam" id="PF06725">
    <property type="entry name" value="3D"/>
    <property type="match status" value="1"/>
</dbReference>
<feature type="domain" description="Lytic transglycosylase MltA" evidence="7">
    <location>
        <begin position="110"/>
        <end position="245"/>
    </location>
</feature>
<dbReference type="GO" id="GO:0019867">
    <property type="term" value="C:outer membrane"/>
    <property type="evidence" value="ECO:0007669"/>
    <property type="project" value="InterPro"/>
</dbReference>
<evidence type="ECO:0000313" key="9">
    <source>
        <dbReference type="Proteomes" id="UP000594118"/>
    </source>
</evidence>
<dbReference type="InterPro" id="IPR010611">
    <property type="entry name" value="3D_dom"/>
</dbReference>
<dbReference type="SUPFAM" id="SSF50685">
    <property type="entry name" value="Barwin-like endoglucanases"/>
    <property type="match status" value="1"/>
</dbReference>
<keyword evidence="3" id="KW-0456">Lyase</keyword>
<accession>A0A7L9WQ33</accession>
<dbReference type="GO" id="GO:0009254">
    <property type="term" value="P:peptidoglycan turnover"/>
    <property type="evidence" value="ECO:0007669"/>
    <property type="project" value="InterPro"/>
</dbReference>
<evidence type="ECO:0000256" key="2">
    <source>
        <dbReference type="ARBA" id="ARBA00012587"/>
    </source>
</evidence>
<evidence type="ECO:0000256" key="5">
    <source>
        <dbReference type="ARBA" id="ARBA00030918"/>
    </source>
</evidence>
<dbReference type="AlphaFoldDB" id="A0A7L9WQ33"/>
<evidence type="ECO:0000256" key="3">
    <source>
        <dbReference type="ARBA" id="ARBA00023239"/>
    </source>
</evidence>
<dbReference type="CDD" id="cd14485">
    <property type="entry name" value="mltA_like_LT_A"/>
    <property type="match status" value="1"/>
</dbReference>
<dbReference type="InterPro" id="IPR005300">
    <property type="entry name" value="MltA_B"/>
</dbReference>
<dbReference type="Proteomes" id="UP000594118">
    <property type="component" value="Chromosome"/>
</dbReference>
<dbReference type="EC" id="4.2.2.n1" evidence="2"/>
<dbReference type="PANTHER" id="PTHR30124">
    <property type="entry name" value="MEMBRANE-BOUND LYTIC MUREIN TRANSGLYCOSYLASE A"/>
    <property type="match status" value="1"/>
</dbReference>
<dbReference type="PANTHER" id="PTHR30124:SF0">
    <property type="entry name" value="MEMBRANE-BOUND LYTIC MUREIN TRANSGLYCOSYLASE A"/>
    <property type="match status" value="1"/>
</dbReference>
<evidence type="ECO:0000256" key="1">
    <source>
        <dbReference type="ARBA" id="ARBA00001420"/>
    </source>
</evidence>
<dbReference type="InterPro" id="IPR026044">
    <property type="entry name" value="MltA"/>
</dbReference>
<proteinExistence type="predicted"/>
<name>A0A7L9WQ33_9RHOB</name>
<dbReference type="RefSeq" id="WP_193079947.1">
    <property type="nucleotide sequence ID" value="NZ_CP045201.1"/>
</dbReference>
<dbReference type="CDD" id="cd14668">
    <property type="entry name" value="mlta_B"/>
    <property type="match status" value="1"/>
</dbReference>
<dbReference type="EMBL" id="CP045201">
    <property type="protein sequence ID" value="QOL82032.1"/>
    <property type="molecule type" value="Genomic_DNA"/>
</dbReference>
<dbReference type="GO" id="GO:0004553">
    <property type="term" value="F:hydrolase activity, hydrolyzing O-glycosyl compounds"/>
    <property type="evidence" value="ECO:0007669"/>
    <property type="project" value="InterPro"/>
</dbReference>
<evidence type="ECO:0000256" key="4">
    <source>
        <dbReference type="ARBA" id="ARBA00023316"/>
    </source>
</evidence>
<dbReference type="SMART" id="SM00925">
    <property type="entry name" value="MltA"/>
    <property type="match status" value="1"/>
</dbReference>
<reference evidence="8 9" key="1">
    <citation type="submission" date="2019-10" db="EMBL/GenBank/DDBJ databases">
        <title>Pseudopuniceibacterium sp. HQ09 islated from Antarctica.</title>
        <authorList>
            <person name="Liao L."/>
            <person name="Su S."/>
            <person name="Chen B."/>
            <person name="Yu Y."/>
        </authorList>
    </citation>
    <scope>NUCLEOTIDE SEQUENCE [LARGE SCALE GENOMIC DNA]</scope>
    <source>
        <strain evidence="8 9">HQ09</strain>
    </source>
</reference>
<feature type="signal peptide" evidence="6">
    <location>
        <begin position="1"/>
        <end position="24"/>
    </location>
</feature>
<protein>
    <recommendedName>
        <fullName evidence="2">peptidoglycan lytic exotransglycosylase</fullName>
        <ecNumber evidence="2">4.2.2.n1</ecNumber>
    </recommendedName>
    <alternativeName>
        <fullName evidence="5">Murein hydrolase A</fullName>
    </alternativeName>
</protein>
<organism evidence="8 9">
    <name type="scientific">Pseudooceanicola spongiae</name>
    <dbReference type="NCBI Taxonomy" id="2613965"/>
    <lineage>
        <taxon>Bacteria</taxon>
        <taxon>Pseudomonadati</taxon>
        <taxon>Pseudomonadota</taxon>
        <taxon>Alphaproteobacteria</taxon>
        <taxon>Rhodobacterales</taxon>
        <taxon>Paracoccaceae</taxon>
        <taxon>Pseudooceanicola</taxon>
    </lineage>
</organism>
<dbReference type="GO" id="GO:0009253">
    <property type="term" value="P:peptidoglycan catabolic process"/>
    <property type="evidence" value="ECO:0007669"/>
    <property type="project" value="TreeGrafter"/>
</dbReference>
<comment type="catalytic activity">
    <reaction evidence="1">
        <text>Exolytic cleavage of the (1-&gt;4)-beta-glycosidic linkage between N-acetylmuramic acid (MurNAc) and N-acetylglucosamine (GlcNAc) residues in peptidoglycan, from either the reducing or the non-reducing ends of the peptidoglycan chains, with concomitant formation of a 1,6-anhydrobond in the MurNAc residue.</text>
        <dbReference type="EC" id="4.2.2.n1"/>
    </reaction>
</comment>
<keyword evidence="6" id="KW-0732">Signal</keyword>
<keyword evidence="4" id="KW-0961">Cell wall biogenesis/degradation</keyword>
<dbReference type="Pfam" id="PF03562">
    <property type="entry name" value="MltA"/>
    <property type="match status" value="1"/>
</dbReference>
<evidence type="ECO:0000313" key="8">
    <source>
        <dbReference type="EMBL" id="QOL82032.1"/>
    </source>
</evidence>
<dbReference type="GO" id="GO:0008933">
    <property type="term" value="F:peptidoglycan lytic transglycosylase activity"/>
    <property type="evidence" value="ECO:0007669"/>
    <property type="project" value="TreeGrafter"/>
</dbReference>
<keyword evidence="9" id="KW-1185">Reference proteome</keyword>
<dbReference type="InterPro" id="IPR036908">
    <property type="entry name" value="RlpA-like_sf"/>
</dbReference>
<feature type="chain" id="PRO_5032505159" description="peptidoglycan lytic exotransglycosylase" evidence="6">
    <location>
        <begin position="25"/>
        <end position="353"/>
    </location>
</feature>
<dbReference type="Gene3D" id="2.40.40.10">
    <property type="entry name" value="RlpA-like domain"/>
    <property type="match status" value="2"/>
</dbReference>
<dbReference type="GO" id="GO:0071555">
    <property type="term" value="P:cell wall organization"/>
    <property type="evidence" value="ECO:0007669"/>
    <property type="project" value="UniProtKB-KW"/>
</dbReference>
<dbReference type="Gene3D" id="2.40.240.50">
    <property type="entry name" value="Barwin-like endoglucanases"/>
    <property type="match status" value="1"/>
</dbReference>
<evidence type="ECO:0000256" key="6">
    <source>
        <dbReference type="SAM" id="SignalP"/>
    </source>
</evidence>
<dbReference type="KEGG" id="pshq:F3W81_15070"/>